<name>C0E5X1_9CORY</name>
<sequence>MGRWRVAGFPPRALAGVPTFLGCFRPIVGGFPANAQTGKLQEEASRRRSGNPAITTIANSWGLLQDGQKSRSFERQFVGTPANAQNHGRDKAWGNTRP</sequence>
<dbReference type="Proteomes" id="UP000006247">
    <property type="component" value="Unassembled WGS sequence"/>
</dbReference>
<comment type="caution">
    <text evidence="2">The sequence shown here is derived from an EMBL/GenBank/DDBJ whole genome shotgun (WGS) entry which is preliminary data.</text>
</comment>
<evidence type="ECO:0000256" key="1">
    <source>
        <dbReference type="SAM" id="MobiDB-lite"/>
    </source>
</evidence>
<dbReference type="HOGENOM" id="CLU_2328974_0_0_11"/>
<evidence type="ECO:0000313" key="2">
    <source>
        <dbReference type="EMBL" id="EEG26086.1"/>
    </source>
</evidence>
<gene>
    <name evidence="2" type="ORF">CORMATOL_02403</name>
</gene>
<protein>
    <submittedName>
        <fullName evidence="2">Uncharacterized protein</fullName>
    </submittedName>
</protein>
<proteinExistence type="predicted"/>
<reference evidence="2 3" key="1">
    <citation type="submission" date="2009-01" db="EMBL/GenBank/DDBJ databases">
        <authorList>
            <person name="Fulton L."/>
            <person name="Clifton S."/>
            <person name="Chinwalla A.T."/>
            <person name="Mitreva M."/>
            <person name="Sodergren E."/>
            <person name="Weinstock G."/>
            <person name="Clifton S."/>
            <person name="Dooling D.J."/>
            <person name="Fulton B."/>
            <person name="Minx P."/>
            <person name="Pepin K.H."/>
            <person name="Johnson M."/>
            <person name="Bhonagiri V."/>
            <person name="Nash W.E."/>
            <person name="Mardis E.R."/>
            <person name="Wilson R.K."/>
        </authorList>
    </citation>
    <scope>NUCLEOTIDE SEQUENCE [LARGE SCALE GENOMIC DNA]</scope>
    <source>
        <strain evidence="2 3">ATCC 33806</strain>
    </source>
</reference>
<evidence type="ECO:0000313" key="3">
    <source>
        <dbReference type="Proteomes" id="UP000006247"/>
    </source>
</evidence>
<dbReference type="EMBL" id="ACEB01000038">
    <property type="protein sequence ID" value="EEG26086.1"/>
    <property type="molecule type" value="Genomic_DNA"/>
</dbReference>
<dbReference type="AlphaFoldDB" id="C0E5X1"/>
<organism evidence="2 3">
    <name type="scientific">Corynebacterium matruchotii ATCC 33806</name>
    <dbReference type="NCBI Taxonomy" id="566549"/>
    <lineage>
        <taxon>Bacteria</taxon>
        <taxon>Bacillati</taxon>
        <taxon>Actinomycetota</taxon>
        <taxon>Actinomycetes</taxon>
        <taxon>Mycobacteriales</taxon>
        <taxon>Corynebacteriaceae</taxon>
        <taxon>Corynebacterium</taxon>
    </lineage>
</organism>
<accession>C0E5X1</accession>
<feature type="region of interest" description="Disordered" evidence="1">
    <location>
        <begin position="78"/>
        <end position="98"/>
    </location>
</feature>
<dbReference type="PROSITE" id="PS51257">
    <property type="entry name" value="PROKAR_LIPOPROTEIN"/>
    <property type="match status" value="1"/>
</dbReference>